<dbReference type="Proteomes" id="UP000192936">
    <property type="component" value="Unassembled WGS sequence"/>
</dbReference>
<dbReference type="RefSeq" id="WP_085083775.1">
    <property type="nucleotide sequence ID" value="NZ_FXAK01000002.1"/>
</dbReference>
<protein>
    <submittedName>
        <fullName evidence="1">Uncharacterized protein</fullName>
    </submittedName>
</protein>
<reference evidence="1 2" key="1">
    <citation type="submission" date="2017-04" db="EMBL/GenBank/DDBJ databases">
        <authorList>
            <person name="Afonso C.L."/>
            <person name="Miller P.J."/>
            <person name="Scott M.A."/>
            <person name="Spackman E."/>
            <person name="Goraichik I."/>
            <person name="Dimitrov K.M."/>
            <person name="Suarez D.L."/>
            <person name="Swayne D.E."/>
        </authorList>
    </citation>
    <scope>NUCLEOTIDE SEQUENCE [LARGE SCALE GENOMIC DNA]</scope>
    <source>
        <strain evidence="1 2">A2P</strain>
    </source>
</reference>
<dbReference type="EMBL" id="FXAK01000002">
    <property type="protein sequence ID" value="SMF31208.1"/>
    <property type="molecule type" value="Genomic_DNA"/>
</dbReference>
<sequence length="146" mass="16627">MGLISFLKKTAAGHTDRQKQARYDRANARANEYMEVAQWYAEEGDGNPRILQNYQELSALPFRQGHAAVLVGYRNDITRKLGHAAHIGTRQNPWIAAFLRPDDGTVYCAYVLLRDDNQQFALMKAYWFLSGNETEAGYKRPVFGVL</sequence>
<gene>
    <name evidence="1" type="ORF">SAMN02982917_1477</name>
</gene>
<evidence type="ECO:0000313" key="2">
    <source>
        <dbReference type="Proteomes" id="UP000192936"/>
    </source>
</evidence>
<dbReference type="OrthoDB" id="7303732at2"/>
<organism evidence="1 2">
    <name type="scientific">Azospirillum oryzae</name>
    <dbReference type="NCBI Taxonomy" id="286727"/>
    <lineage>
        <taxon>Bacteria</taxon>
        <taxon>Pseudomonadati</taxon>
        <taxon>Pseudomonadota</taxon>
        <taxon>Alphaproteobacteria</taxon>
        <taxon>Rhodospirillales</taxon>
        <taxon>Azospirillaceae</taxon>
        <taxon>Azospirillum</taxon>
    </lineage>
</organism>
<evidence type="ECO:0000313" key="1">
    <source>
        <dbReference type="EMBL" id="SMF31208.1"/>
    </source>
</evidence>
<accession>A0A1X7ECI4</accession>
<name>A0A1X7ECI4_9PROT</name>
<dbReference type="STRING" id="286727.SAMN02982917_1477"/>
<dbReference type="AlphaFoldDB" id="A0A1X7ECI4"/>
<proteinExistence type="predicted"/>